<dbReference type="NCBIfam" id="TIGR00199">
    <property type="entry name" value="PncC_domain"/>
    <property type="match status" value="1"/>
</dbReference>
<feature type="domain" description="MoaB/Mog" evidence="2">
    <location>
        <begin position="4"/>
        <end position="170"/>
    </location>
</feature>
<dbReference type="Gene3D" id="3.90.950.20">
    <property type="entry name" value="CinA-like"/>
    <property type="match status" value="1"/>
</dbReference>
<dbReference type="Pfam" id="PF00994">
    <property type="entry name" value="MoCF_biosynth"/>
    <property type="match status" value="1"/>
</dbReference>
<dbReference type="PANTHER" id="PTHR13939">
    <property type="entry name" value="NICOTINAMIDE-NUCLEOTIDE AMIDOHYDROLASE PNCC"/>
    <property type="match status" value="1"/>
</dbReference>
<evidence type="ECO:0000256" key="1">
    <source>
        <dbReference type="HAMAP-Rule" id="MF_00226"/>
    </source>
</evidence>
<gene>
    <name evidence="3" type="ORF">V5E97_37590</name>
</gene>
<dbReference type="PIRSF" id="PIRSF006728">
    <property type="entry name" value="CinA"/>
    <property type="match status" value="1"/>
</dbReference>
<dbReference type="SUPFAM" id="SSF142433">
    <property type="entry name" value="CinA-like"/>
    <property type="match status" value="1"/>
</dbReference>
<dbReference type="RefSeq" id="WP_406696716.1">
    <property type="nucleotide sequence ID" value="NZ_CP155447.1"/>
</dbReference>
<accession>A0AAU7CFQ4</accession>
<dbReference type="InterPro" id="IPR041424">
    <property type="entry name" value="CinA_KH"/>
</dbReference>
<dbReference type="Pfam" id="PF02464">
    <property type="entry name" value="CinA"/>
    <property type="match status" value="1"/>
</dbReference>
<dbReference type="CDD" id="cd00885">
    <property type="entry name" value="cinA"/>
    <property type="match status" value="1"/>
</dbReference>
<dbReference type="NCBIfam" id="TIGR00177">
    <property type="entry name" value="molyb_syn"/>
    <property type="match status" value="1"/>
</dbReference>
<sequence length="419" mass="44421">MKAEIIAIGSELVSGQSLDTNSQWLSRELSALGIPVHFHTTLGDDLDEDVEAFRNAIAHADLILISGGLGPTQDDLTREALARVAGVPLLENAEALDAIAAMFARRSRPMAERNRVQALFPQGAEMVPNRVGTAPGIWMRVGQAIVVCLPGVPSELRIMYDEQVRPRLSQFASGGRVILHHKINLFGRGESDVEAAALDLTTRGRVPEVGITAHDATISFRISAEAPTEAEARRVMGPTLDLIRERFAELIVGEGTADVAEALLAQLVRTGSTLATAESCTGGLIAQMITAQPGVSAYFPGGVVSYANQAKQELLGVPASLLEAHGAVSSEVAEAMAIGVRDRFHATIGVSATGVAGPTGGTPEKPVGLVYLGLATPDGKVQTRKLEIGPEQPREIIQRRAAKHALNWARLALLQFPSK</sequence>
<dbReference type="InterPro" id="IPR001453">
    <property type="entry name" value="MoaB/Mog_dom"/>
</dbReference>
<dbReference type="EMBL" id="CP155447">
    <property type="protein sequence ID" value="XBH03972.1"/>
    <property type="molecule type" value="Genomic_DNA"/>
</dbReference>
<organism evidence="3">
    <name type="scientific">Singulisphaera sp. Ch08</name>
    <dbReference type="NCBI Taxonomy" id="3120278"/>
    <lineage>
        <taxon>Bacteria</taxon>
        <taxon>Pseudomonadati</taxon>
        <taxon>Planctomycetota</taxon>
        <taxon>Planctomycetia</taxon>
        <taxon>Isosphaerales</taxon>
        <taxon>Isosphaeraceae</taxon>
        <taxon>Singulisphaera</taxon>
    </lineage>
</organism>
<dbReference type="InterPro" id="IPR036653">
    <property type="entry name" value="CinA-like_C"/>
</dbReference>
<dbReference type="NCBIfam" id="TIGR00200">
    <property type="entry name" value="cinA_nterm"/>
    <property type="match status" value="1"/>
</dbReference>
<dbReference type="Gene3D" id="3.40.980.10">
    <property type="entry name" value="MoaB/Mog-like domain"/>
    <property type="match status" value="1"/>
</dbReference>
<evidence type="ECO:0000259" key="2">
    <source>
        <dbReference type="SMART" id="SM00852"/>
    </source>
</evidence>
<dbReference type="InterPro" id="IPR008136">
    <property type="entry name" value="CinA_C"/>
</dbReference>
<dbReference type="HAMAP" id="MF_00226_B">
    <property type="entry name" value="CinA_B"/>
    <property type="match status" value="1"/>
</dbReference>
<evidence type="ECO:0000313" key="3">
    <source>
        <dbReference type="EMBL" id="XBH03972.1"/>
    </source>
</evidence>
<dbReference type="Gene3D" id="3.30.70.2860">
    <property type="match status" value="1"/>
</dbReference>
<dbReference type="Pfam" id="PF18146">
    <property type="entry name" value="CinA_KH"/>
    <property type="match status" value="1"/>
</dbReference>
<reference evidence="3" key="1">
    <citation type="submission" date="2024-05" db="EMBL/GenBank/DDBJ databases">
        <title>Planctomycetes of the genus Singulisphaera possess chitinolytic capabilities.</title>
        <authorList>
            <person name="Ivanova A."/>
        </authorList>
    </citation>
    <scope>NUCLEOTIDE SEQUENCE</scope>
    <source>
        <strain evidence="3">Ch08T</strain>
    </source>
</reference>
<proteinExistence type="inferred from homology"/>
<dbReference type="NCBIfam" id="NF001813">
    <property type="entry name" value="PRK00549.1"/>
    <property type="match status" value="1"/>
</dbReference>
<dbReference type="SUPFAM" id="SSF53218">
    <property type="entry name" value="Molybdenum cofactor biosynthesis proteins"/>
    <property type="match status" value="1"/>
</dbReference>
<dbReference type="InterPro" id="IPR008135">
    <property type="entry name" value="Competence-induced_CinA"/>
</dbReference>
<dbReference type="InterPro" id="IPR036425">
    <property type="entry name" value="MoaB/Mog-like_dom_sf"/>
</dbReference>
<dbReference type="PANTHER" id="PTHR13939:SF0">
    <property type="entry name" value="NMN AMIDOHYDROLASE-LIKE PROTEIN YFAY"/>
    <property type="match status" value="1"/>
</dbReference>
<dbReference type="InterPro" id="IPR050101">
    <property type="entry name" value="CinA"/>
</dbReference>
<comment type="similarity">
    <text evidence="1">Belongs to the CinA family.</text>
</comment>
<dbReference type="SMART" id="SM00852">
    <property type="entry name" value="MoCF_biosynth"/>
    <property type="match status" value="1"/>
</dbReference>
<dbReference type="AlphaFoldDB" id="A0AAU7CFQ4"/>
<protein>
    <recommendedName>
        <fullName evidence="1">CinA-like protein</fullName>
    </recommendedName>
</protein>
<name>A0AAU7CFQ4_9BACT</name>